<dbReference type="Proteomes" id="UP001497392">
    <property type="component" value="Unassembled WGS sequence"/>
</dbReference>
<feature type="transmembrane region" description="Helical" evidence="8">
    <location>
        <begin position="235"/>
        <end position="257"/>
    </location>
</feature>
<dbReference type="PANTHER" id="PTHR12428">
    <property type="entry name" value="OXA1"/>
    <property type="match status" value="1"/>
</dbReference>
<reference evidence="10 11" key="1">
    <citation type="submission" date="2024-06" db="EMBL/GenBank/DDBJ databases">
        <authorList>
            <person name="Kraege A."/>
            <person name="Thomma B."/>
        </authorList>
    </citation>
    <scope>NUCLEOTIDE SEQUENCE [LARGE SCALE GENOMIC DNA]</scope>
</reference>
<dbReference type="PANTHER" id="PTHR12428:SF14">
    <property type="entry name" value="ALBINO3-LIKE PROTEIN 1, CHLOROPLASTIC"/>
    <property type="match status" value="1"/>
</dbReference>
<dbReference type="InterPro" id="IPR047196">
    <property type="entry name" value="YidC_ALB_C"/>
</dbReference>
<accession>A0ABP1FK92</accession>
<comment type="similarity">
    <text evidence="2">Belongs to the OXA1/ALB3/YidC (TC 2.A.9.2) family.</text>
</comment>
<evidence type="ECO:0000259" key="9">
    <source>
        <dbReference type="Pfam" id="PF02096"/>
    </source>
</evidence>
<evidence type="ECO:0000256" key="4">
    <source>
        <dbReference type="ARBA" id="ARBA00022989"/>
    </source>
</evidence>
<evidence type="ECO:0000256" key="1">
    <source>
        <dbReference type="ARBA" id="ARBA00004141"/>
    </source>
</evidence>
<keyword evidence="11" id="KW-1185">Reference proteome</keyword>
<keyword evidence="5 8" id="KW-0472">Membrane</keyword>
<evidence type="ECO:0000256" key="8">
    <source>
        <dbReference type="SAM" id="Phobius"/>
    </source>
</evidence>
<feature type="region of interest" description="Disordered" evidence="7">
    <location>
        <begin position="335"/>
        <end position="387"/>
    </location>
</feature>
<sequence length="387" mass="41087">MSTVVYSLADAAAAPDAAVQVAAKDDGWLAPISNTLDYTLHQIQTGLDQLHVPYSYGWAIIGLTVATKIATFPFTKIQVESALQVQKLKPTIEAIKAQYGDDKKAIQRETSALYEASGVSPTAGCLPTLATIPIFWGLYRTLSNVSQAGLLTEGFYWIPSLSGPASLADQRAGAGSAWLLPLVDGAPPIGWGEASKYLVLPVLLVIAQFASSAIISPVNKDDEQSNSWFNKALLIFVPFMVGWFALNLPAGLGLYYFSNTMITSSIQIWLRKLGGASAFEWQQEIGLNQARRTGEVADMDALLAFAVAETQAAAALGDGSSMPAQPEMLMSQAAEGAVAEQISNRNGAAAPAGQTESNGQPAREPVGSMRAKRRRRTPAPEPQTSAA</sequence>
<protein>
    <submittedName>
        <fullName evidence="10">G676 protein</fullName>
    </submittedName>
</protein>
<comment type="caution">
    <text evidence="10">The sequence shown here is derived from an EMBL/GenBank/DDBJ whole genome shotgun (WGS) entry which is preliminary data.</text>
</comment>
<dbReference type="EMBL" id="CAXHTA020000001">
    <property type="protein sequence ID" value="CAL5218929.1"/>
    <property type="molecule type" value="Genomic_DNA"/>
</dbReference>
<dbReference type="NCBIfam" id="TIGR03592">
    <property type="entry name" value="yidC_oxa1_cterm"/>
    <property type="match status" value="1"/>
</dbReference>
<gene>
    <name evidence="10" type="primary">g676</name>
    <name evidence="10" type="ORF">VP750_LOCUS588</name>
</gene>
<dbReference type="CDD" id="cd20070">
    <property type="entry name" value="5TM_YidC_Alb3"/>
    <property type="match status" value="1"/>
</dbReference>
<evidence type="ECO:0000256" key="3">
    <source>
        <dbReference type="ARBA" id="ARBA00022692"/>
    </source>
</evidence>
<comment type="similarity">
    <text evidence="6">Belongs to the OXA1/ALB3/YidC family.</text>
</comment>
<comment type="subcellular location">
    <subcellularLocation>
        <location evidence="1 6">Membrane</location>
        <topology evidence="1 6">Multi-pass membrane protein</topology>
    </subcellularLocation>
</comment>
<dbReference type="InterPro" id="IPR001708">
    <property type="entry name" value="YidC/ALB3/OXA1/COX18"/>
</dbReference>
<dbReference type="Pfam" id="PF02096">
    <property type="entry name" value="60KD_IMP"/>
    <property type="match status" value="1"/>
</dbReference>
<proteinExistence type="inferred from homology"/>
<dbReference type="InterPro" id="IPR028055">
    <property type="entry name" value="YidC/Oxa/ALB_C"/>
</dbReference>
<evidence type="ECO:0000256" key="7">
    <source>
        <dbReference type="SAM" id="MobiDB-lite"/>
    </source>
</evidence>
<evidence type="ECO:0000256" key="5">
    <source>
        <dbReference type="ARBA" id="ARBA00023136"/>
    </source>
</evidence>
<evidence type="ECO:0000313" key="10">
    <source>
        <dbReference type="EMBL" id="CAL5218929.1"/>
    </source>
</evidence>
<feature type="domain" description="Membrane insertase YidC/Oxa/ALB C-terminal" evidence="9">
    <location>
        <begin position="56"/>
        <end position="271"/>
    </location>
</feature>
<keyword evidence="3 6" id="KW-0812">Transmembrane</keyword>
<evidence type="ECO:0000256" key="2">
    <source>
        <dbReference type="ARBA" id="ARBA00010583"/>
    </source>
</evidence>
<name>A0ABP1FK92_9CHLO</name>
<evidence type="ECO:0000313" key="11">
    <source>
        <dbReference type="Proteomes" id="UP001497392"/>
    </source>
</evidence>
<evidence type="ECO:0000256" key="6">
    <source>
        <dbReference type="RuleBase" id="RU003945"/>
    </source>
</evidence>
<organism evidence="10 11">
    <name type="scientific">Coccomyxa viridis</name>
    <dbReference type="NCBI Taxonomy" id="1274662"/>
    <lineage>
        <taxon>Eukaryota</taxon>
        <taxon>Viridiplantae</taxon>
        <taxon>Chlorophyta</taxon>
        <taxon>core chlorophytes</taxon>
        <taxon>Trebouxiophyceae</taxon>
        <taxon>Trebouxiophyceae incertae sedis</taxon>
        <taxon>Coccomyxaceae</taxon>
        <taxon>Coccomyxa</taxon>
    </lineage>
</organism>
<keyword evidence="4 8" id="KW-1133">Transmembrane helix</keyword>
<feature type="transmembrane region" description="Helical" evidence="8">
    <location>
        <begin position="197"/>
        <end position="215"/>
    </location>
</feature>